<keyword evidence="3" id="KW-1185">Reference proteome</keyword>
<reference evidence="2 3" key="1">
    <citation type="submission" date="2020-08" db="EMBL/GenBank/DDBJ databases">
        <title>Draft genome sequencing of an Anaerocolumna strain isolated from anoxic soil subjected to BSD treatment.</title>
        <authorList>
            <person name="Uek A."/>
            <person name="Tonouchi A."/>
        </authorList>
    </citation>
    <scope>NUCLEOTIDE SEQUENCE [LARGE SCALE GENOMIC DNA]</scope>
    <source>
        <strain evidence="2 3">CTTW</strain>
    </source>
</reference>
<evidence type="ECO:0000313" key="3">
    <source>
        <dbReference type="Proteomes" id="UP000515703"/>
    </source>
</evidence>
<accession>A0A7I8DNU9</accession>
<sequence>MASNKMKSTKNNKKEDGTFHSKNIKHDPQAESARAVFGLQGDNYQNSKKS</sequence>
<dbReference type="NCBIfam" id="NF040908">
    <property type="entry name" value="CPC_1213_fam"/>
    <property type="match status" value="1"/>
</dbReference>
<protein>
    <submittedName>
        <fullName evidence="2">Uncharacterized protein</fullName>
    </submittedName>
</protein>
<dbReference type="AlphaFoldDB" id="A0A7I8DNU9"/>
<evidence type="ECO:0000313" key="2">
    <source>
        <dbReference type="EMBL" id="BCK00079.1"/>
    </source>
</evidence>
<feature type="compositionally biased region" description="Basic and acidic residues" evidence="1">
    <location>
        <begin position="12"/>
        <end position="29"/>
    </location>
</feature>
<name>A0A7I8DNU9_9FIRM</name>
<evidence type="ECO:0000256" key="1">
    <source>
        <dbReference type="SAM" id="MobiDB-lite"/>
    </source>
</evidence>
<proteinExistence type="predicted"/>
<dbReference type="Proteomes" id="UP000515703">
    <property type="component" value="Chromosome"/>
</dbReference>
<dbReference type="KEGG" id="acht:bsdcttw_31190"/>
<gene>
    <name evidence="2" type="ORF">bsdcttw_31190</name>
</gene>
<feature type="region of interest" description="Disordered" evidence="1">
    <location>
        <begin position="1"/>
        <end position="50"/>
    </location>
</feature>
<reference evidence="2 3" key="2">
    <citation type="submission" date="2020-08" db="EMBL/GenBank/DDBJ databases">
        <authorList>
            <person name="Ueki A."/>
            <person name="Tonouchi A."/>
        </authorList>
    </citation>
    <scope>NUCLEOTIDE SEQUENCE [LARGE SCALE GENOMIC DNA]</scope>
    <source>
        <strain evidence="2 3">CTTW</strain>
    </source>
</reference>
<dbReference type="EMBL" id="AP023368">
    <property type="protein sequence ID" value="BCK00079.1"/>
    <property type="molecule type" value="Genomic_DNA"/>
</dbReference>
<dbReference type="RefSeq" id="WP_185255788.1">
    <property type="nucleotide sequence ID" value="NZ_AP023368.1"/>
</dbReference>
<organism evidence="2 3">
    <name type="scientific">Anaerocolumna chitinilytica</name>
    <dbReference type="NCBI Taxonomy" id="1727145"/>
    <lineage>
        <taxon>Bacteria</taxon>
        <taxon>Bacillati</taxon>
        <taxon>Bacillota</taxon>
        <taxon>Clostridia</taxon>
        <taxon>Lachnospirales</taxon>
        <taxon>Lachnospiraceae</taxon>
        <taxon>Anaerocolumna</taxon>
    </lineage>
</organism>
<dbReference type="InterPro" id="IPR053788">
    <property type="entry name" value="CPC_1213-like"/>
</dbReference>